<dbReference type="PANTHER" id="PTHR37928">
    <property type="entry name" value="CFEM DOMAIN PROTEIN (AFU_ORTHOLOGUE AFUA_6G14090)"/>
    <property type="match status" value="1"/>
</dbReference>
<evidence type="ECO:0000256" key="10">
    <source>
        <dbReference type="ARBA" id="ARBA00023004"/>
    </source>
</evidence>
<evidence type="ECO:0000256" key="14">
    <source>
        <dbReference type="ARBA" id="ARBA00023288"/>
    </source>
</evidence>
<proteinExistence type="inferred from homology"/>
<evidence type="ECO:0000256" key="17">
    <source>
        <dbReference type="SAM" id="SignalP"/>
    </source>
</evidence>
<evidence type="ECO:0000256" key="1">
    <source>
        <dbReference type="ARBA" id="ARBA00004609"/>
    </source>
</evidence>
<dbReference type="PANTHER" id="PTHR37928:SF2">
    <property type="entry name" value="GPI ANCHORED CFEM DOMAIN PROTEIN (AFU_ORTHOLOGUE AFUA_6G10580)"/>
    <property type="match status" value="1"/>
</dbReference>
<accession>A0A9P4SKR7</accession>
<dbReference type="GO" id="GO:0098552">
    <property type="term" value="C:side of membrane"/>
    <property type="evidence" value="ECO:0007669"/>
    <property type="project" value="UniProtKB-KW"/>
</dbReference>
<feature type="signal peptide" evidence="17">
    <location>
        <begin position="1"/>
        <end position="20"/>
    </location>
</feature>
<dbReference type="GO" id="GO:0046872">
    <property type="term" value="F:metal ion binding"/>
    <property type="evidence" value="ECO:0007669"/>
    <property type="project" value="UniProtKB-UniRule"/>
</dbReference>
<evidence type="ECO:0000256" key="11">
    <source>
        <dbReference type="ARBA" id="ARBA00023136"/>
    </source>
</evidence>
<feature type="chain" id="PRO_5040234612" description="CFEM domain-containing protein" evidence="17">
    <location>
        <begin position="21"/>
        <end position="195"/>
    </location>
</feature>
<dbReference type="GO" id="GO:0005576">
    <property type="term" value="C:extracellular region"/>
    <property type="evidence" value="ECO:0007669"/>
    <property type="project" value="UniProtKB-SubCell"/>
</dbReference>
<dbReference type="InterPro" id="IPR051735">
    <property type="entry name" value="CFEM_domain"/>
</dbReference>
<feature type="binding site" description="axial binding residue" evidence="15">
    <location>
        <position position="43"/>
    </location>
    <ligand>
        <name>heme</name>
        <dbReference type="ChEBI" id="CHEBI:30413"/>
    </ligand>
    <ligandPart>
        <name>Fe</name>
        <dbReference type="ChEBI" id="CHEBI:18248"/>
    </ligandPart>
</feature>
<evidence type="ECO:0000313" key="20">
    <source>
        <dbReference type="Proteomes" id="UP000799429"/>
    </source>
</evidence>
<evidence type="ECO:0000313" key="19">
    <source>
        <dbReference type="EMBL" id="KAF2843393.1"/>
    </source>
</evidence>
<evidence type="ECO:0000256" key="15">
    <source>
        <dbReference type="PROSITE-ProRule" id="PRU01356"/>
    </source>
</evidence>
<keyword evidence="4" id="KW-1003">Cell membrane</keyword>
<name>A0A9P4SKR7_9PEZI</name>
<evidence type="ECO:0000256" key="12">
    <source>
        <dbReference type="ARBA" id="ARBA00023157"/>
    </source>
</evidence>
<keyword evidence="14" id="KW-0449">Lipoprotein</keyword>
<keyword evidence="13" id="KW-0325">Glycoprotein</keyword>
<dbReference type="PROSITE" id="PS52012">
    <property type="entry name" value="CFEM"/>
    <property type="match status" value="1"/>
</dbReference>
<evidence type="ECO:0000256" key="4">
    <source>
        <dbReference type="ARBA" id="ARBA00022475"/>
    </source>
</evidence>
<comment type="caution">
    <text evidence="19">The sequence shown here is derived from an EMBL/GenBank/DDBJ whole genome shotgun (WGS) entry which is preliminary data.</text>
</comment>
<dbReference type="Pfam" id="PF05730">
    <property type="entry name" value="CFEM"/>
    <property type="match status" value="1"/>
</dbReference>
<keyword evidence="12 15" id="KW-1015">Disulfide bond</keyword>
<dbReference type="Proteomes" id="UP000799429">
    <property type="component" value="Unassembled WGS sequence"/>
</dbReference>
<feature type="compositionally biased region" description="Low complexity" evidence="16">
    <location>
        <begin position="109"/>
        <end position="123"/>
    </location>
</feature>
<protein>
    <recommendedName>
        <fullName evidence="18">CFEM domain-containing protein</fullName>
    </recommendedName>
</protein>
<sequence length="195" mass="19758">MRSTFALIVFAATSFGQSLAGLPQCARDQIIDAIASSTCPPNDIACFCSDGGLLNDLHAKMAMCDTASQESALKFAASLCPNLRSSLAAPEPTSTAPPIPSTVIPPPSTTAGAEETETPTSESIQYDTKSAPVVVTQPTGTTLGGVSGSADGTAPTAPVQFEGGAGRSKTAEFGNPRAWGVGIGMLVMGVVFAEF</sequence>
<feature type="compositionally biased region" description="Pro residues" evidence="16">
    <location>
        <begin position="95"/>
        <end position="108"/>
    </location>
</feature>
<evidence type="ECO:0000259" key="18">
    <source>
        <dbReference type="PROSITE" id="PS52012"/>
    </source>
</evidence>
<keyword evidence="20" id="KW-1185">Reference proteome</keyword>
<keyword evidence="5" id="KW-0964">Secreted</keyword>
<evidence type="ECO:0000256" key="13">
    <source>
        <dbReference type="ARBA" id="ARBA00023180"/>
    </source>
</evidence>
<keyword evidence="11" id="KW-0472">Membrane</keyword>
<reference evidence="19" key="1">
    <citation type="journal article" date="2020" name="Stud. Mycol.">
        <title>101 Dothideomycetes genomes: a test case for predicting lifestyles and emergence of pathogens.</title>
        <authorList>
            <person name="Haridas S."/>
            <person name="Albert R."/>
            <person name="Binder M."/>
            <person name="Bloem J."/>
            <person name="Labutti K."/>
            <person name="Salamov A."/>
            <person name="Andreopoulos B."/>
            <person name="Baker S."/>
            <person name="Barry K."/>
            <person name="Bills G."/>
            <person name="Bluhm B."/>
            <person name="Cannon C."/>
            <person name="Castanera R."/>
            <person name="Culley D."/>
            <person name="Daum C."/>
            <person name="Ezra D."/>
            <person name="Gonzalez J."/>
            <person name="Henrissat B."/>
            <person name="Kuo A."/>
            <person name="Liang C."/>
            <person name="Lipzen A."/>
            <person name="Lutzoni F."/>
            <person name="Magnuson J."/>
            <person name="Mondo S."/>
            <person name="Nolan M."/>
            <person name="Ohm R."/>
            <person name="Pangilinan J."/>
            <person name="Park H.-J."/>
            <person name="Ramirez L."/>
            <person name="Alfaro M."/>
            <person name="Sun H."/>
            <person name="Tritt A."/>
            <person name="Yoshinaga Y."/>
            <person name="Zwiers L.-H."/>
            <person name="Turgeon B."/>
            <person name="Goodwin S."/>
            <person name="Spatafora J."/>
            <person name="Crous P."/>
            <person name="Grigoriev I."/>
        </authorList>
    </citation>
    <scope>NUCLEOTIDE SEQUENCE</scope>
    <source>
        <strain evidence="19">CBS 101060</strain>
    </source>
</reference>
<feature type="domain" description="CFEM" evidence="18">
    <location>
        <begin position="1"/>
        <end position="111"/>
    </location>
</feature>
<dbReference type="InterPro" id="IPR008427">
    <property type="entry name" value="Extracellular_membr_CFEM_dom"/>
</dbReference>
<feature type="disulfide bond" evidence="15">
    <location>
        <begin position="39"/>
        <end position="46"/>
    </location>
</feature>
<dbReference type="EMBL" id="MU006089">
    <property type="protein sequence ID" value="KAF2843393.1"/>
    <property type="molecule type" value="Genomic_DNA"/>
</dbReference>
<evidence type="ECO:0000256" key="3">
    <source>
        <dbReference type="ARBA" id="ARBA00010031"/>
    </source>
</evidence>
<evidence type="ECO:0000256" key="2">
    <source>
        <dbReference type="ARBA" id="ARBA00004613"/>
    </source>
</evidence>
<evidence type="ECO:0000256" key="7">
    <source>
        <dbReference type="ARBA" id="ARBA00022622"/>
    </source>
</evidence>
<keyword evidence="9 17" id="KW-0732">Signal</keyword>
<keyword evidence="7" id="KW-0336">GPI-anchor</keyword>
<organism evidence="19 20">
    <name type="scientific">Patellaria atrata CBS 101060</name>
    <dbReference type="NCBI Taxonomy" id="1346257"/>
    <lineage>
        <taxon>Eukaryota</taxon>
        <taxon>Fungi</taxon>
        <taxon>Dikarya</taxon>
        <taxon>Ascomycota</taxon>
        <taxon>Pezizomycotina</taxon>
        <taxon>Dothideomycetes</taxon>
        <taxon>Dothideomycetes incertae sedis</taxon>
        <taxon>Patellariales</taxon>
        <taxon>Patellariaceae</taxon>
        <taxon>Patellaria</taxon>
    </lineage>
</organism>
<evidence type="ECO:0000256" key="5">
    <source>
        <dbReference type="ARBA" id="ARBA00022525"/>
    </source>
</evidence>
<gene>
    <name evidence="19" type="ORF">M501DRAFT_84273</name>
</gene>
<comment type="subcellular location">
    <subcellularLocation>
        <location evidence="1">Cell membrane</location>
        <topology evidence="1">Lipid-anchor</topology>
        <topology evidence="1">GPI-anchor</topology>
    </subcellularLocation>
    <subcellularLocation>
        <location evidence="2">Secreted</location>
    </subcellularLocation>
</comment>
<keyword evidence="6 15" id="KW-0349">Heme</keyword>
<evidence type="ECO:0000256" key="9">
    <source>
        <dbReference type="ARBA" id="ARBA00022729"/>
    </source>
</evidence>
<evidence type="ECO:0000256" key="16">
    <source>
        <dbReference type="SAM" id="MobiDB-lite"/>
    </source>
</evidence>
<dbReference type="GO" id="GO:0005886">
    <property type="term" value="C:plasma membrane"/>
    <property type="evidence" value="ECO:0007669"/>
    <property type="project" value="UniProtKB-SubCell"/>
</dbReference>
<dbReference type="AlphaFoldDB" id="A0A9P4SKR7"/>
<evidence type="ECO:0000256" key="6">
    <source>
        <dbReference type="ARBA" id="ARBA00022617"/>
    </source>
</evidence>
<comment type="caution">
    <text evidence="15">Lacks conserved residue(s) required for the propagation of feature annotation.</text>
</comment>
<feature type="region of interest" description="Disordered" evidence="16">
    <location>
        <begin position="88"/>
        <end position="127"/>
    </location>
</feature>
<keyword evidence="10 15" id="KW-0408">Iron</keyword>
<comment type="similarity">
    <text evidence="3">Belongs to the RBT5 family.</text>
</comment>
<keyword evidence="8 15" id="KW-0479">Metal-binding</keyword>
<feature type="region of interest" description="Disordered" evidence="16">
    <location>
        <begin position="138"/>
        <end position="157"/>
    </location>
</feature>
<evidence type="ECO:0000256" key="8">
    <source>
        <dbReference type="ARBA" id="ARBA00022723"/>
    </source>
</evidence>